<evidence type="ECO:0000313" key="2">
    <source>
        <dbReference type="EMBL" id="OEF98441.1"/>
    </source>
</evidence>
<evidence type="ECO:0000313" key="3">
    <source>
        <dbReference type="Proteomes" id="UP000094296"/>
    </source>
</evidence>
<keyword evidence="1" id="KW-0812">Transmembrane</keyword>
<keyword evidence="1" id="KW-1133">Transmembrane helix</keyword>
<keyword evidence="3" id="KW-1185">Reference proteome</keyword>
<feature type="transmembrane region" description="Helical" evidence="1">
    <location>
        <begin position="20"/>
        <end position="51"/>
    </location>
</feature>
<evidence type="ECO:0000256" key="1">
    <source>
        <dbReference type="SAM" id="Phobius"/>
    </source>
</evidence>
<dbReference type="EMBL" id="MIJE01000001">
    <property type="protein sequence ID" value="OEF98441.1"/>
    <property type="molecule type" value="Genomic_DNA"/>
</dbReference>
<organism evidence="2 3">
    <name type="scientific">Desulfuribacillus alkaliarsenatis</name>
    <dbReference type="NCBI Taxonomy" id="766136"/>
    <lineage>
        <taxon>Bacteria</taxon>
        <taxon>Bacillati</taxon>
        <taxon>Bacillota</taxon>
        <taxon>Desulfuribacillia</taxon>
        <taxon>Desulfuribacillales</taxon>
        <taxon>Desulfuribacillaceae</taxon>
        <taxon>Desulfuribacillus</taxon>
    </lineage>
</organism>
<dbReference type="AlphaFoldDB" id="A0A1E5G5H5"/>
<proteinExistence type="predicted"/>
<dbReference type="InterPro" id="IPR018730">
    <property type="entry name" value="DUF2273"/>
</dbReference>
<evidence type="ECO:0008006" key="4">
    <source>
        <dbReference type="Google" id="ProtNLM"/>
    </source>
</evidence>
<keyword evidence="1" id="KW-0472">Membrane</keyword>
<protein>
    <recommendedName>
        <fullName evidence="4">DUF2273 domain-containing protein</fullName>
    </recommendedName>
</protein>
<dbReference type="STRING" id="766136.BHF68_01840"/>
<comment type="caution">
    <text evidence="2">The sequence shown here is derived from an EMBL/GenBank/DDBJ whole genome shotgun (WGS) entry which is preliminary data.</text>
</comment>
<dbReference type="Pfam" id="PF10031">
    <property type="entry name" value="DUF2273"/>
    <property type="match status" value="1"/>
</dbReference>
<gene>
    <name evidence="2" type="ORF">BHF68_01840</name>
</gene>
<reference evidence="2 3" key="1">
    <citation type="submission" date="2016-09" db="EMBL/GenBank/DDBJ databases">
        <title>Draft genome sequence for the type strain of Desulfuribacillus alkaliarsenatis AHT28, an obligately anaerobic, sulfidogenic bacterium isolated from Russian soda lake sediments.</title>
        <authorList>
            <person name="Abin C.A."/>
            <person name="Hollibaugh J.T."/>
        </authorList>
    </citation>
    <scope>NUCLEOTIDE SEQUENCE [LARGE SCALE GENOMIC DNA]</scope>
    <source>
        <strain evidence="2 3">AHT28</strain>
    </source>
</reference>
<sequence>MKEEVKDFLSTNLGKVIGLTIGVVLGIIYLFFGFFKMIVFIALAAIGYFIGTKIDRNEDIRDLIERFLPNHWR</sequence>
<dbReference type="Proteomes" id="UP000094296">
    <property type="component" value="Unassembled WGS sequence"/>
</dbReference>
<name>A0A1E5G5H5_9FIRM</name>
<dbReference type="RefSeq" id="WP_069641933.1">
    <property type="nucleotide sequence ID" value="NZ_MIJE01000001.1"/>
</dbReference>
<dbReference type="OrthoDB" id="1798631at2"/>
<accession>A0A1E5G5H5</accession>